<evidence type="ECO:0000259" key="7">
    <source>
        <dbReference type="PROSITE" id="PS51123"/>
    </source>
</evidence>
<dbReference type="InterPro" id="IPR006664">
    <property type="entry name" value="OMP_bac"/>
</dbReference>
<evidence type="ECO:0000256" key="3">
    <source>
        <dbReference type="ARBA" id="ARBA00023237"/>
    </source>
</evidence>
<keyword evidence="6" id="KW-0732">Signal</keyword>
<evidence type="ECO:0000256" key="4">
    <source>
        <dbReference type="PROSITE-ProRule" id="PRU00473"/>
    </source>
</evidence>
<dbReference type="PROSITE" id="PS51123">
    <property type="entry name" value="OMPA_2"/>
    <property type="match status" value="1"/>
</dbReference>
<dbReference type="Pfam" id="PF00691">
    <property type="entry name" value="OmpA"/>
    <property type="match status" value="1"/>
</dbReference>
<dbReference type="GO" id="GO:0009279">
    <property type="term" value="C:cell outer membrane"/>
    <property type="evidence" value="ECO:0007669"/>
    <property type="project" value="UniProtKB-SubCell"/>
</dbReference>
<dbReference type="InterPro" id="IPR036737">
    <property type="entry name" value="OmpA-like_sf"/>
</dbReference>
<dbReference type="PANTHER" id="PTHR30329:SF21">
    <property type="entry name" value="LIPOPROTEIN YIAD-RELATED"/>
    <property type="match status" value="1"/>
</dbReference>
<evidence type="ECO:0000256" key="1">
    <source>
        <dbReference type="ARBA" id="ARBA00004442"/>
    </source>
</evidence>
<dbReference type="RefSeq" id="WP_184103171.1">
    <property type="nucleotide sequence ID" value="NZ_JACHNX010000001.1"/>
</dbReference>
<evidence type="ECO:0000313" key="9">
    <source>
        <dbReference type="EMBL" id="MBN3559518.1"/>
    </source>
</evidence>
<reference evidence="9" key="2">
    <citation type="submission" date="2021-01" db="EMBL/GenBank/DDBJ databases">
        <title>Genome Sequencing of Type Strains.</title>
        <authorList>
            <person name="Lemaire J.F."/>
            <person name="Inderbitzin P."/>
            <person name="Collins S.B."/>
            <person name="Wespe N."/>
            <person name="Knight-Connoni V."/>
        </authorList>
    </citation>
    <scope>NUCLEOTIDE SEQUENCE</scope>
    <source>
        <strain evidence="9">DSM 14562</strain>
    </source>
</reference>
<feature type="region of interest" description="Disordered" evidence="5">
    <location>
        <begin position="147"/>
        <end position="183"/>
    </location>
</feature>
<dbReference type="Proteomes" id="UP000584663">
    <property type="component" value="Unassembled WGS sequence"/>
</dbReference>
<evidence type="ECO:0000313" key="8">
    <source>
        <dbReference type="EMBL" id="MBB4607844.1"/>
    </source>
</evidence>
<name>A0AA40ZZZ9_9SPHN</name>
<evidence type="ECO:0000313" key="10">
    <source>
        <dbReference type="Proteomes" id="UP000584663"/>
    </source>
</evidence>
<dbReference type="PRINTS" id="PR01021">
    <property type="entry name" value="OMPADOMAIN"/>
</dbReference>
<keyword evidence="3" id="KW-0998">Cell outer membrane</keyword>
<comment type="caution">
    <text evidence="9">The sequence shown here is derived from an EMBL/GenBank/DDBJ whole genome shotgun (WGS) entry which is preliminary data.</text>
</comment>
<proteinExistence type="predicted"/>
<evidence type="ECO:0000256" key="6">
    <source>
        <dbReference type="SAM" id="SignalP"/>
    </source>
</evidence>
<comment type="subcellular location">
    <subcellularLocation>
        <location evidence="1">Cell outer membrane</location>
    </subcellularLocation>
</comment>
<accession>A0AA40ZZZ9</accession>
<organism evidence="9 11">
    <name type="scientific">Sphingomonas yabuuchiae</name>
    <dbReference type="NCBI Taxonomy" id="172044"/>
    <lineage>
        <taxon>Bacteria</taxon>
        <taxon>Pseudomonadati</taxon>
        <taxon>Pseudomonadota</taxon>
        <taxon>Alphaproteobacteria</taxon>
        <taxon>Sphingomonadales</taxon>
        <taxon>Sphingomonadaceae</taxon>
        <taxon>Sphingomonas</taxon>
    </lineage>
</organism>
<dbReference type="PANTHER" id="PTHR30329">
    <property type="entry name" value="STATOR ELEMENT OF FLAGELLAR MOTOR COMPLEX"/>
    <property type="match status" value="1"/>
</dbReference>
<feature type="signal peptide" evidence="6">
    <location>
        <begin position="1"/>
        <end position="17"/>
    </location>
</feature>
<dbReference type="Proteomes" id="UP000704529">
    <property type="component" value="Unassembled WGS sequence"/>
</dbReference>
<evidence type="ECO:0000256" key="5">
    <source>
        <dbReference type="SAM" id="MobiDB-lite"/>
    </source>
</evidence>
<sequence length="183" mass="18883">MRLRLGAWKMTAGLACALAGCSGGGDVARQAGASGASIELPVPAPSPGKTVAQPDTLPGTVAADADASLTTIGFPQGGGGLNSEAKAMLDRLVADPAVRGGSLILRGHSDSEGDDEANRIMSRKRAEAVRDYLARKGLDRNRMRVIALGETRPVAPNAKPDGSDDSDGRARNRRVEIELDRGG</sequence>
<reference evidence="8 10" key="1">
    <citation type="submission" date="2020-08" db="EMBL/GenBank/DDBJ databases">
        <title>Genomic Encyclopedia of Type Strains, Phase IV (KMG-IV): sequencing the most valuable type-strain genomes for metagenomic binning, comparative biology and taxonomic classification.</title>
        <authorList>
            <person name="Goeker M."/>
        </authorList>
    </citation>
    <scope>NUCLEOTIDE SEQUENCE [LARGE SCALE GENOMIC DNA]</scope>
    <source>
        <strain evidence="8 10">DSM 14562</strain>
    </source>
</reference>
<dbReference type="AlphaFoldDB" id="A0AA40ZZZ9"/>
<dbReference type="EMBL" id="JACHNX010000001">
    <property type="protein sequence ID" value="MBB4607844.1"/>
    <property type="molecule type" value="Genomic_DNA"/>
</dbReference>
<keyword evidence="10" id="KW-1185">Reference proteome</keyword>
<gene>
    <name evidence="8" type="ORF">GGQ89_000032</name>
    <name evidence="9" type="ORF">JYA60_14930</name>
</gene>
<dbReference type="Gene3D" id="3.30.1330.60">
    <property type="entry name" value="OmpA-like domain"/>
    <property type="match status" value="1"/>
</dbReference>
<feature type="domain" description="OmpA-like" evidence="7">
    <location>
        <begin position="61"/>
        <end position="183"/>
    </location>
</feature>
<dbReference type="SUPFAM" id="SSF103088">
    <property type="entry name" value="OmpA-like"/>
    <property type="match status" value="1"/>
</dbReference>
<dbReference type="EMBL" id="JAFHKU010000133">
    <property type="protein sequence ID" value="MBN3559518.1"/>
    <property type="molecule type" value="Genomic_DNA"/>
</dbReference>
<dbReference type="PROSITE" id="PS51257">
    <property type="entry name" value="PROKAR_LIPOPROTEIN"/>
    <property type="match status" value="1"/>
</dbReference>
<evidence type="ECO:0000256" key="2">
    <source>
        <dbReference type="ARBA" id="ARBA00023136"/>
    </source>
</evidence>
<feature type="compositionally biased region" description="Basic and acidic residues" evidence="5">
    <location>
        <begin position="166"/>
        <end position="183"/>
    </location>
</feature>
<feature type="chain" id="PRO_5041254331" evidence="6">
    <location>
        <begin position="18"/>
        <end position="183"/>
    </location>
</feature>
<protein>
    <submittedName>
        <fullName evidence="8">OOP family OmpA-OmpF porin</fullName>
    </submittedName>
    <submittedName>
        <fullName evidence="9">OmpA family protein</fullName>
    </submittedName>
</protein>
<keyword evidence="2 4" id="KW-0472">Membrane</keyword>
<dbReference type="InterPro" id="IPR006665">
    <property type="entry name" value="OmpA-like"/>
</dbReference>
<evidence type="ECO:0000313" key="11">
    <source>
        <dbReference type="Proteomes" id="UP000704529"/>
    </source>
</evidence>
<dbReference type="CDD" id="cd07185">
    <property type="entry name" value="OmpA_C-like"/>
    <property type="match status" value="1"/>
</dbReference>
<dbReference type="InterPro" id="IPR050330">
    <property type="entry name" value="Bact_OuterMem_StrucFunc"/>
</dbReference>